<proteinExistence type="predicted"/>
<name>A0A8J4XTY4_CHIOP</name>
<evidence type="ECO:0000313" key="1">
    <source>
        <dbReference type="EMBL" id="KAG0712992.1"/>
    </source>
</evidence>
<protein>
    <submittedName>
        <fullName evidence="1">Uncharacterized protein</fullName>
    </submittedName>
</protein>
<reference evidence="1" key="1">
    <citation type="submission" date="2020-07" db="EMBL/GenBank/DDBJ databases">
        <title>The High-quality genome of the commercially important snow crab, Chionoecetes opilio.</title>
        <authorList>
            <person name="Jeong J.-H."/>
            <person name="Ryu S."/>
        </authorList>
    </citation>
    <scope>NUCLEOTIDE SEQUENCE</scope>
    <source>
        <strain evidence="1">MADBK_172401_WGS</strain>
        <tissue evidence="1">Digestive gland</tissue>
    </source>
</reference>
<dbReference type="EMBL" id="JACEEZ010021874">
    <property type="protein sequence ID" value="KAG0712992.1"/>
    <property type="molecule type" value="Genomic_DNA"/>
</dbReference>
<dbReference type="Proteomes" id="UP000770661">
    <property type="component" value="Unassembled WGS sequence"/>
</dbReference>
<organism evidence="1 2">
    <name type="scientific">Chionoecetes opilio</name>
    <name type="common">Atlantic snow crab</name>
    <name type="synonym">Cancer opilio</name>
    <dbReference type="NCBI Taxonomy" id="41210"/>
    <lineage>
        <taxon>Eukaryota</taxon>
        <taxon>Metazoa</taxon>
        <taxon>Ecdysozoa</taxon>
        <taxon>Arthropoda</taxon>
        <taxon>Crustacea</taxon>
        <taxon>Multicrustacea</taxon>
        <taxon>Malacostraca</taxon>
        <taxon>Eumalacostraca</taxon>
        <taxon>Eucarida</taxon>
        <taxon>Decapoda</taxon>
        <taxon>Pleocyemata</taxon>
        <taxon>Brachyura</taxon>
        <taxon>Eubrachyura</taxon>
        <taxon>Majoidea</taxon>
        <taxon>Majidae</taxon>
        <taxon>Chionoecetes</taxon>
    </lineage>
</organism>
<dbReference type="AlphaFoldDB" id="A0A8J4XTY4"/>
<gene>
    <name evidence="1" type="ORF">GWK47_017224</name>
</gene>
<comment type="caution">
    <text evidence="1">The sequence shown here is derived from an EMBL/GenBank/DDBJ whole genome shotgun (WGS) entry which is preliminary data.</text>
</comment>
<evidence type="ECO:0000313" key="2">
    <source>
        <dbReference type="Proteomes" id="UP000770661"/>
    </source>
</evidence>
<keyword evidence="2" id="KW-1185">Reference proteome</keyword>
<dbReference type="OrthoDB" id="6379353at2759"/>
<accession>A0A8J4XTY4</accession>
<sequence length="125" mass="13836">MLVKSRQVEIPHSRISTGEIFKKCPAGGDWAGVPTQASPRRHQCSVILDIKIKLITVNTISKDPQVKSHPCIISINGEHNHNRSASALRELRVLPETKEEFFKYLDAAGHTHTGVAYLADEKGRG</sequence>